<feature type="compositionally biased region" description="Low complexity" evidence="1">
    <location>
        <begin position="395"/>
        <end position="407"/>
    </location>
</feature>
<feature type="compositionally biased region" description="Low complexity" evidence="1">
    <location>
        <begin position="855"/>
        <end position="864"/>
    </location>
</feature>
<comment type="caution">
    <text evidence="2">The sequence shown here is derived from an EMBL/GenBank/DDBJ whole genome shotgun (WGS) entry which is preliminary data.</text>
</comment>
<feature type="compositionally biased region" description="Polar residues" evidence="1">
    <location>
        <begin position="1475"/>
        <end position="1485"/>
    </location>
</feature>
<feature type="region of interest" description="Disordered" evidence="1">
    <location>
        <begin position="644"/>
        <end position="797"/>
    </location>
</feature>
<protein>
    <submittedName>
        <fullName evidence="2">Uncharacterized protein</fullName>
    </submittedName>
</protein>
<feature type="region of interest" description="Disordered" evidence="1">
    <location>
        <begin position="1649"/>
        <end position="1711"/>
    </location>
</feature>
<feature type="compositionally biased region" description="Polar residues" evidence="1">
    <location>
        <begin position="923"/>
        <end position="940"/>
    </location>
</feature>
<feature type="compositionally biased region" description="Polar residues" evidence="1">
    <location>
        <begin position="1497"/>
        <end position="1510"/>
    </location>
</feature>
<feature type="compositionally biased region" description="Basic and acidic residues" evidence="1">
    <location>
        <begin position="492"/>
        <end position="504"/>
    </location>
</feature>
<feature type="region of interest" description="Disordered" evidence="1">
    <location>
        <begin position="1047"/>
        <end position="1098"/>
    </location>
</feature>
<dbReference type="STRING" id="331657.A0A4U0WYA6"/>
<keyword evidence="3" id="KW-1185">Reference proteome</keyword>
<feature type="compositionally biased region" description="Basic and acidic residues" evidence="1">
    <location>
        <begin position="1725"/>
        <end position="1737"/>
    </location>
</feature>
<feature type="compositionally biased region" description="Basic and acidic residues" evidence="1">
    <location>
        <begin position="644"/>
        <end position="663"/>
    </location>
</feature>
<feature type="compositionally biased region" description="Low complexity" evidence="1">
    <location>
        <begin position="714"/>
        <end position="729"/>
    </location>
</feature>
<feature type="compositionally biased region" description="Polar residues" evidence="1">
    <location>
        <begin position="597"/>
        <end position="612"/>
    </location>
</feature>
<feature type="region of interest" description="Disordered" evidence="1">
    <location>
        <begin position="1423"/>
        <end position="1510"/>
    </location>
</feature>
<feature type="compositionally biased region" description="Polar residues" evidence="1">
    <location>
        <begin position="1350"/>
        <end position="1366"/>
    </location>
</feature>
<feature type="compositionally biased region" description="Polar residues" evidence="1">
    <location>
        <begin position="1794"/>
        <end position="1806"/>
    </location>
</feature>
<feature type="compositionally biased region" description="Polar residues" evidence="1">
    <location>
        <begin position="306"/>
        <end position="321"/>
    </location>
</feature>
<sequence length="1806" mass="199287">MGVDTRRPPLPAPTDVSSADNESALDTGTSVSRRTDHTSYSLPEDGRPITISTQRLKGDKEGVLTHGRHKSQTSLLIEYFEGGKTGDKQRTRPSVRVKVTPSSARKSKTANDHIQITGVGKDRKPSYTRRISLGNKHVEDSRLPEGTEISHSSESNLSGLPPVEIEVLNHNNSDLSTSNVSRDLRYVQNASDISSMPPESVLEGNAIAESSRKERSRSVEREEVMAGDTLKTPSRRRSRSLSRERITQKVMEKLGGKPRESSSRLKHDRETRSSKEYHSEETGSSRRRRSSKSHREEDSIPGAGSGLSTSQLAPSYKSGDQSSFGSGTSKSSINNPKLLETVEDAIRRLILPELTALKEEQKTEKNRRKFEQGTRDSMMSDDSVVHEDITRRVSKSSSAPYLSSKPKVVLNRSGDDPGTVLSRGDSERKKLRKSSRESNAMSERSYARQGSADFTVRDDERVHRKRSKDKHHLSEAPAGGVGGGILTAAALRHHDSHGSSVEKEKRRKSSKSRSRTASVTESAEEAYRKEDIPPMPMASQINDSELTRESILSADTERPQSYSSRAIGTPVQEVSRKSPREIASPSSRTPTRTPTSLQKTLGTHHTDLSQGEISLHSARGDPDISTKARIAALTAAGLTGAALSHDDTQHEAAVDHADEDQYVHHASNQEVSPVPSVTGYRYDRDDPLVPTALRPRSAASYSSAGREFNRKQSNRSSHSTSSPPSSRHGSAQKRSQVIDLEPRLEKSSPGRRELETMYEPQTPKDESMDRWYEEQHEENERYRHSYDDGSQRDSETVDYKRMTNYTDDSMDAPHLDRVTTAQDIRGVGANPEYVHTPVAVESAVASLLDPSLLSSVRSSEPSSLNYGQGNSRSRGTDDFQRHAEYRAYTPERATSTQSGSPSKDRWAAIKGHARTLSEKSSQDHTVGNSPQRSVAKSSTRSQREQEEIRMGASGIPVADDPMPEIGHGLDDESDLNTNPSIIQGPLGGVIHGNQDHWPYGQTPPLSGRNLQERQDEHAYQTSRGGETALLGAGMAAGLGVTAADQLSHSSEGSFGQQVPAPQATAQRDSEHDGNDDVGHSRDMYLDRNATPTSPAHFKDRDEGYISAVQPRSPVGLTPEPYKKASKLYDDDEFEASKDGMGTDDPFVSQKRMRYLSGNSHGMASPLYDSSTGQGIDRIQSKDVVALMDHLTVRDAQRNARDTEILVTLVRSAAEMRNSFEEMRRFIAEQDRMIMHNTDKDAEITVQKVLGGPRPQPFNSPRTSRRVSEEVDDIPTRRKNVFKRALKGLSMKNSNDLTKIEDMLMQLLGDVEVLKESHGVHQPPTTHTNSLDSYEKLRSAPDPGYEPEGQAGTSSTPNHSGYLSTTPTRERIPMRSGYDGRRGSPNRISTVIEGDEDELEPYEEELLSHQFENNERMLTPTQEVRRGNSVPHDTPPQQNAHFNGTRSNDHTPKTEKQRKHKSNSSSIFGVPKISRWSKTTTSSAPDNSFRHSAEEAQRPSSEASRSGSNVNIDDYYDEQYELHDDDRLRSNTSLAREADLGAERHSRLSQNRSPSPLVPEDDEYQHPEQLQPELDDPKYQAHRNSLNLQHPQPRQGPTHRHQTYLESQAHDFGGPADAISPDSDQWGSNPSLSLARNRYTGGGIGAAGNLSPISSDANSSTGAASPARAPKSRDDGPLVPPKIQIQPNVADVAPPPRRTAGYHNYNSPLGSGHLLEPIEEVRYSLETDSGRLERDRLSPEPTARVAAVMQSAARKITGPRPMGSRSPSEKLGLAQGQSKPVELHGTVRRKPVARSQGSKDSFESETF</sequence>
<proteinExistence type="predicted"/>
<dbReference type="PANTHER" id="PTHR42105:SF1">
    <property type="entry name" value="TRANSALDOLASE"/>
    <property type="match status" value="1"/>
</dbReference>
<feature type="region of interest" description="Disordered" evidence="1">
    <location>
        <begin position="1609"/>
        <end position="1631"/>
    </location>
</feature>
<feature type="region of interest" description="Disordered" evidence="1">
    <location>
        <begin position="986"/>
        <end position="1023"/>
    </location>
</feature>
<dbReference type="Proteomes" id="UP000308768">
    <property type="component" value="Unassembled WGS sequence"/>
</dbReference>
<feature type="region of interest" description="Disordered" evidence="1">
    <location>
        <begin position="353"/>
        <end position="621"/>
    </location>
</feature>
<dbReference type="EMBL" id="NAJN01000783">
    <property type="protein sequence ID" value="TKA68794.1"/>
    <property type="molecule type" value="Genomic_DNA"/>
</dbReference>
<feature type="region of interest" description="Disordered" evidence="1">
    <location>
        <begin position="1317"/>
        <end position="1398"/>
    </location>
</feature>
<feature type="compositionally biased region" description="Polar residues" evidence="1">
    <location>
        <begin position="1434"/>
        <end position="1445"/>
    </location>
</feature>
<name>A0A4U0WYA6_9PEZI</name>
<feature type="compositionally biased region" description="Polar residues" evidence="1">
    <location>
        <begin position="892"/>
        <end position="901"/>
    </location>
</feature>
<dbReference type="OrthoDB" id="5382102at2759"/>
<evidence type="ECO:0000313" key="3">
    <source>
        <dbReference type="Proteomes" id="UP000308768"/>
    </source>
</evidence>
<feature type="compositionally biased region" description="Polar residues" evidence="1">
    <location>
        <begin position="1621"/>
        <end position="1631"/>
    </location>
</feature>
<feature type="region of interest" description="Disordered" evidence="1">
    <location>
        <begin position="855"/>
        <end position="948"/>
    </location>
</feature>
<dbReference type="PANTHER" id="PTHR42105">
    <property type="entry name" value="DIM2-ASSOCIATED PROTEIN 1"/>
    <property type="match status" value="1"/>
</dbReference>
<feature type="compositionally biased region" description="Polar residues" evidence="1">
    <location>
        <begin position="169"/>
        <end position="181"/>
    </location>
</feature>
<feature type="compositionally biased region" description="Basic and acidic residues" evidence="1">
    <location>
        <begin position="136"/>
        <end position="145"/>
    </location>
</feature>
<feature type="compositionally biased region" description="Polar residues" evidence="1">
    <location>
        <begin position="15"/>
        <end position="32"/>
    </location>
</feature>
<feature type="compositionally biased region" description="Basic and acidic residues" evidence="1">
    <location>
        <begin position="874"/>
        <end position="885"/>
    </location>
</feature>
<feature type="region of interest" description="Disordered" evidence="1">
    <location>
        <begin position="1725"/>
        <end position="1806"/>
    </location>
</feature>
<feature type="region of interest" description="Disordered" evidence="1">
    <location>
        <begin position="1537"/>
        <end position="1568"/>
    </location>
</feature>
<feature type="compositionally biased region" description="Polar residues" evidence="1">
    <location>
        <begin position="1047"/>
        <end position="1056"/>
    </location>
</feature>
<evidence type="ECO:0000313" key="2">
    <source>
        <dbReference type="EMBL" id="TKA68794.1"/>
    </source>
</evidence>
<feature type="region of interest" description="Disordered" evidence="1">
    <location>
        <begin position="1249"/>
        <end position="1271"/>
    </location>
</feature>
<feature type="compositionally biased region" description="Basic residues" evidence="1">
    <location>
        <begin position="505"/>
        <end position="514"/>
    </location>
</feature>
<organism evidence="2 3">
    <name type="scientific">Cryomyces minteri</name>
    <dbReference type="NCBI Taxonomy" id="331657"/>
    <lineage>
        <taxon>Eukaryota</taxon>
        <taxon>Fungi</taxon>
        <taxon>Dikarya</taxon>
        <taxon>Ascomycota</taxon>
        <taxon>Pezizomycotina</taxon>
        <taxon>Dothideomycetes</taxon>
        <taxon>Dothideomycetes incertae sedis</taxon>
        <taxon>Cryomyces</taxon>
    </lineage>
</organism>
<feature type="compositionally biased region" description="Low complexity" evidence="1">
    <location>
        <begin position="584"/>
        <end position="596"/>
    </location>
</feature>
<gene>
    <name evidence="2" type="ORF">B0A49_09146</name>
</gene>
<feature type="compositionally biased region" description="Basic and acidic residues" evidence="1">
    <location>
        <begin position="762"/>
        <end position="797"/>
    </location>
</feature>
<feature type="compositionally biased region" description="Basic and acidic residues" evidence="1">
    <location>
        <begin position="740"/>
        <end position="755"/>
    </location>
</feature>
<feature type="compositionally biased region" description="Low complexity" evidence="1">
    <location>
        <begin position="322"/>
        <end position="332"/>
    </location>
</feature>
<feature type="compositionally biased region" description="Basic and acidic residues" evidence="1">
    <location>
        <begin position="1487"/>
        <end position="1496"/>
    </location>
</feature>
<feature type="compositionally biased region" description="Basic and acidic residues" evidence="1">
    <location>
        <begin position="1367"/>
        <end position="1381"/>
    </location>
</feature>
<feature type="compositionally biased region" description="Polar residues" evidence="1">
    <location>
        <begin position="1650"/>
        <end position="1662"/>
    </location>
</feature>
<feature type="compositionally biased region" description="Polar residues" evidence="1">
    <location>
        <begin position="1322"/>
        <end position="1331"/>
    </location>
</feature>
<evidence type="ECO:0000256" key="1">
    <source>
        <dbReference type="SAM" id="MobiDB-lite"/>
    </source>
</evidence>
<accession>A0A4U0WYA6</accession>
<feature type="compositionally biased region" description="Polar residues" evidence="1">
    <location>
        <begin position="149"/>
        <end position="158"/>
    </location>
</feature>
<feature type="compositionally biased region" description="Basic and acidic residues" evidence="1">
    <location>
        <begin position="210"/>
        <end position="224"/>
    </location>
</feature>
<reference evidence="2 3" key="1">
    <citation type="submission" date="2017-03" db="EMBL/GenBank/DDBJ databases">
        <title>Genomes of endolithic fungi from Antarctica.</title>
        <authorList>
            <person name="Coleine C."/>
            <person name="Masonjones S."/>
            <person name="Stajich J.E."/>
        </authorList>
    </citation>
    <scope>NUCLEOTIDE SEQUENCE [LARGE SCALE GENOMIC DNA]</scope>
    <source>
        <strain evidence="2 3">CCFEE 5187</strain>
    </source>
</reference>
<feature type="region of interest" description="Disordered" evidence="1">
    <location>
        <begin position="1"/>
        <end position="337"/>
    </location>
</feature>
<feature type="compositionally biased region" description="Basic and acidic residues" evidence="1">
    <location>
        <begin position="241"/>
        <end position="284"/>
    </location>
</feature>
<feature type="compositionally biased region" description="Basic and acidic residues" evidence="1">
    <location>
        <begin position="1067"/>
        <end position="1085"/>
    </location>
</feature>
<feature type="compositionally biased region" description="Basic and acidic residues" evidence="1">
    <location>
        <begin position="356"/>
        <end position="374"/>
    </location>
</feature>